<reference evidence="5 6" key="1">
    <citation type="submission" date="2017-05" db="EMBL/GenBank/DDBJ databases">
        <title>Genomic insights into alkan degradation activity of Oleiphilus messinensis.</title>
        <authorList>
            <person name="Kozyavkin S.A."/>
            <person name="Slesarev A.I."/>
            <person name="Golyshin P.N."/>
            <person name="Korzhenkov A."/>
            <person name="Golyshina O.N."/>
            <person name="Toshchakov S.V."/>
        </authorList>
    </citation>
    <scope>NUCLEOTIDE SEQUENCE [LARGE SCALE GENOMIC DNA]</scope>
    <source>
        <strain evidence="5 6">ME102</strain>
    </source>
</reference>
<dbReference type="EMBL" id="CP021425">
    <property type="protein sequence ID" value="ARU59273.1"/>
    <property type="molecule type" value="Genomic_DNA"/>
</dbReference>
<dbReference type="SMART" id="SM00345">
    <property type="entry name" value="HTH_GNTR"/>
    <property type="match status" value="1"/>
</dbReference>
<dbReference type="InterPro" id="IPR036388">
    <property type="entry name" value="WH-like_DNA-bd_sf"/>
</dbReference>
<dbReference type="Gene3D" id="1.10.10.10">
    <property type="entry name" value="Winged helix-like DNA-binding domain superfamily/Winged helix DNA-binding domain"/>
    <property type="match status" value="1"/>
</dbReference>
<dbReference type="PRINTS" id="PR00033">
    <property type="entry name" value="HTHASNC"/>
</dbReference>
<dbReference type="PANTHER" id="PTHR43537:SF49">
    <property type="entry name" value="TRANSCRIPTIONAL REGULATORY PROTEIN"/>
    <property type="match status" value="1"/>
</dbReference>
<dbReference type="OrthoDB" id="6627771at2"/>
<dbReference type="Gene3D" id="1.20.120.530">
    <property type="entry name" value="GntR ligand-binding domain-like"/>
    <property type="match status" value="1"/>
</dbReference>
<gene>
    <name evidence="5" type="ORF">OLMES_5293</name>
</gene>
<dbReference type="Pfam" id="PF00392">
    <property type="entry name" value="GntR"/>
    <property type="match status" value="1"/>
</dbReference>
<dbReference type="SUPFAM" id="SSF48008">
    <property type="entry name" value="GntR ligand-binding domain-like"/>
    <property type="match status" value="1"/>
</dbReference>
<dbReference type="RefSeq" id="WP_087463964.1">
    <property type="nucleotide sequence ID" value="NZ_CP021425.1"/>
</dbReference>
<evidence type="ECO:0000256" key="3">
    <source>
        <dbReference type="ARBA" id="ARBA00023163"/>
    </source>
</evidence>
<dbReference type="PRINTS" id="PR00035">
    <property type="entry name" value="HTHGNTR"/>
</dbReference>
<organism evidence="5 6">
    <name type="scientific">Oleiphilus messinensis</name>
    <dbReference type="NCBI Taxonomy" id="141451"/>
    <lineage>
        <taxon>Bacteria</taxon>
        <taxon>Pseudomonadati</taxon>
        <taxon>Pseudomonadota</taxon>
        <taxon>Gammaproteobacteria</taxon>
        <taxon>Oceanospirillales</taxon>
        <taxon>Oleiphilaceae</taxon>
        <taxon>Oleiphilus</taxon>
    </lineage>
</organism>
<sequence length="221" mass="25262">MIPNATSRTRSDEVFEQLQNAIVEGKFAAGQRVSESELATMFGVSRAPLRDAVRRLEGRGLLIKKPHVGITVVSLGIDELLQIYFVREALEGMACRLAAQHMPQADIDNLRLLLEQHAREINASEGQVYYQEEGNLDFHYRIAQGAGNQKLMNLLFGDLYHLIRMYRCRFSTSEGRPQKALKEHTQILDAIENRDPELAEMLMRRHIASARTNIEKRFQEI</sequence>
<dbReference type="InterPro" id="IPR011711">
    <property type="entry name" value="GntR_C"/>
</dbReference>
<dbReference type="CDD" id="cd07377">
    <property type="entry name" value="WHTH_GntR"/>
    <property type="match status" value="1"/>
</dbReference>
<dbReference type="AlphaFoldDB" id="A0A1Y0IIL0"/>
<dbReference type="GO" id="GO:0003700">
    <property type="term" value="F:DNA-binding transcription factor activity"/>
    <property type="evidence" value="ECO:0007669"/>
    <property type="project" value="InterPro"/>
</dbReference>
<proteinExistence type="predicted"/>
<dbReference type="InterPro" id="IPR036390">
    <property type="entry name" value="WH_DNA-bd_sf"/>
</dbReference>
<accession>A0A1Y0IIL0</accession>
<dbReference type="Pfam" id="PF07729">
    <property type="entry name" value="FCD"/>
    <property type="match status" value="1"/>
</dbReference>
<dbReference type="SMART" id="SM00895">
    <property type="entry name" value="FCD"/>
    <property type="match status" value="1"/>
</dbReference>
<dbReference type="GO" id="GO:0043565">
    <property type="term" value="F:sequence-specific DNA binding"/>
    <property type="evidence" value="ECO:0007669"/>
    <property type="project" value="InterPro"/>
</dbReference>
<dbReference type="InterPro" id="IPR008920">
    <property type="entry name" value="TF_FadR/GntR_C"/>
</dbReference>
<dbReference type="KEGG" id="ome:OLMES_5293"/>
<keyword evidence="2" id="KW-0238">DNA-binding</keyword>
<evidence type="ECO:0000259" key="4">
    <source>
        <dbReference type="PROSITE" id="PS50949"/>
    </source>
</evidence>
<evidence type="ECO:0000313" key="5">
    <source>
        <dbReference type="EMBL" id="ARU59273.1"/>
    </source>
</evidence>
<dbReference type="PANTHER" id="PTHR43537">
    <property type="entry name" value="TRANSCRIPTIONAL REGULATOR, GNTR FAMILY"/>
    <property type="match status" value="1"/>
</dbReference>
<evidence type="ECO:0000256" key="1">
    <source>
        <dbReference type="ARBA" id="ARBA00023015"/>
    </source>
</evidence>
<keyword evidence="1" id="KW-0805">Transcription regulation</keyword>
<name>A0A1Y0IIL0_9GAMM</name>
<dbReference type="PROSITE" id="PS50949">
    <property type="entry name" value="HTH_GNTR"/>
    <property type="match status" value="1"/>
</dbReference>
<dbReference type="Proteomes" id="UP000196027">
    <property type="component" value="Chromosome"/>
</dbReference>
<evidence type="ECO:0000313" key="6">
    <source>
        <dbReference type="Proteomes" id="UP000196027"/>
    </source>
</evidence>
<keyword evidence="6" id="KW-1185">Reference proteome</keyword>
<feature type="domain" description="HTH gntR-type" evidence="4">
    <location>
        <begin position="8"/>
        <end position="75"/>
    </location>
</feature>
<evidence type="ECO:0000256" key="2">
    <source>
        <dbReference type="ARBA" id="ARBA00023125"/>
    </source>
</evidence>
<keyword evidence="3" id="KW-0804">Transcription</keyword>
<protein>
    <submittedName>
        <fullName evidence="5">Transcriptional regulator, GntR family protein</fullName>
    </submittedName>
</protein>
<dbReference type="SUPFAM" id="SSF46785">
    <property type="entry name" value="Winged helix' DNA-binding domain"/>
    <property type="match status" value="1"/>
</dbReference>
<dbReference type="InterPro" id="IPR000485">
    <property type="entry name" value="AsnC-type_HTH_dom"/>
</dbReference>
<dbReference type="InterPro" id="IPR000524">
    <property type="entry name" value="Tscrpt_reg_HTH_GntR"/>
</dbReference>